<protein>
    <submittedName>
        <fullName evidence="2">Uncharacterized protein</fullName>
    </submittedName>
</protein>
<keyword evidence="1" id="KW-1133">Transmembrane helix</keyword>
<dbReference type="AlphaFoldDB" id="A0A9X8ULL4"/>
<comment type="caution">
    <text evidence="2">The sequence shown here is derived from an EMBL/GenBank/DDBJ whole genome shotgun (WGS) entry which is preliminary data.</text>
</comment>
<evidence type="ECO:0000313" key="2">
    <source>
        <dbReference type="EMBL" id="TCL45376.1"/>
    </source>
</evidence>
<organism evidence="2 3">
    <name type="scientific">Harryflintia acetispora</name>
    <dbReference type="NCBI Taxonomy" id="1849041"/>
    <lineage>
        <taxon>Bacteria</taxon>
        <taxon>Bacillati</taxon>
        <taxon>Bacillota</taxon>
        <taxon>Clostridia</taxon>
        <taxon>Eubacteriales</taxon>
        <taxon>Oscillospiraceae</taxon>
        <taxon>Harryflintia</taxon>
    </lineage>
</organism>
<evidence type="ECO:0000313" key="3">
    <source>
        <dbReference type="Proteomes" id="UP000294682"/>
    </source>
</evidence>
<feature type="transmembrane region" description="Helical" evidence="1">
    <location>
        <begin position="12"/>
        <end position="31"/>
    </location>
</feature>
<dbReference type="Proteomes" id="UP000294682">
    <property type="component" value="Unassembled WGS sequence"/>
</dbReference>
<proteinExistence type="predicted"/>
<keyword evidence="1" id="KW-0472">Membrane</keyword>
<reference evidence="2 3" key="1">
    <citation type="submission" date="2019-03" db="EMBL/GenBank/DDBJ databases">
        <title>Genomic Encyclopedia of Type Strains, Phase IV (KMG-IV): sequencing the most valuable type-strain genomes for metagenomic binning, comparative biology and taxonomic classification.</title>
        <authorList>
            <person name="Goeker M."/>
        </authorList>
    </citation>
    <scope>NUCLEOTIDE SEQUENCE [LARGE SCALE GENOMIC DNA]</scope>
    <source>
        <strain evidence="2 3">DSM 100433</strain>
    </source>
</reference>
<accession>A0A9X8ULL4</accession>
<keyword evidence="3" id="KW-1185">Reference proteome</keyword>
<dbReference type="EMBL" id="SLUK01000001">
    <property type="protein sequence ID" value="TCL45376.1"/>
    <property type="molecule type" value="Genomic_DNA"/>
</dbReference>
<sequence length="106" mass="12020">MYLDNQIGTYVFLALCALSAIGICVAVYRYFWGKTVSCRATLLDKYETHYQSVGRTGGHMSAQYVLVFDLEGKIKKFTVSVWLYDSVQKGETCRITCRNGRLISID</sequence>
<keyword evidence="1" id="KW-0812">Transmembrane</keyword>
<gene>
    <name evidence="2" type="ORF">EDD78_101359</name>
</gene>
<dbReference type="RefSeq" id="WP_132083717.1">
    <property type="nucleotide sequence ID" value="NZ_SLUK01000001.1"/>
</dbReference>
<evidence type="ECO:0000256" key="1">
    <source>
        <dbReference type="SAM" id="Phobius"/>
    </source>
</evidence>
<name>A0A9X8ULL4_9FIRM</name>